<dbReference type="EMBL" id="SACL01000004">
    <property type="protein sequence ID" value="RVT96109.1"/>
    <property type="molecule type" value="Genomic_DNA"/>
</dbReference>
<keyword evidence="6 13" id="KW-0808">Transferase</keyword>
<keyword evidence="7 14" id="KW-0812">Transmembrane</keyword>
<comment type="pathway">
    <text evidence="2">Glycan biosynthesis; alginate biosynthesis.</text>
</comment>
<accession>A0A437MES0</accession>
<dbReference type="PIRSF" id="PIRSF016636">
    <property type="entry name" value="AlgI_DltB"/>
    <property type="match status" value="1"/>
</dbReference>
<dbReference type="InterPro" id="IPR004299">
    <property type="entry name" value="MBOAT_fam"/>
</dbReference>
<evidence type="ECO:0000256" key="12">
    <source>
        <dbReference type="ARBA" id="ARBA00031030"/>
    </source>
</evidence>
<organism evidence="15 16">
    <name type="scientific">Rhodovarius crocodyli</name>
    <dbReference type="NCBI Taxonomy" id="1979269"/>
    <lineage>
        <taxon>Bacteria</taxon>
        <taxon>Pseudomonadati</taxon>
        <taxon>Pseudomonadota</taxon>
        <taxon>Alphaproteobacteria</taxon>
        <taxon>Acetobacterales</taxon>
        <taxon>Roseomonadaceae</taxon>
        <taxon>Rhodovarius</taxon>
    </lineage>
</organism>
<reference evidence="15 16" key="1">
    <citation type="submission" date="2019-01" db="EMBL/GenBank/DDBJ databases">
        <authorList>
            <person name="Chen W.-M."/>
        </authorList>
    </citation>
    <scope>NUCLEOTIDE SEQUENCE [LARGE SCALE GENOMIC DNA]</scope>
    <source>
        <strain evidence="15 16">CCP-6</strain>
    </source>
</reference>
<evidence type="ECO:0000256" key="2">
    <source>
        <dbReference type="ARBA" id="ARBA00005182"/>
    </source>
</evidence>
<evidence type="ECO:0000256" key="6">
    <source>
        <dbReference type="ARBA" id="ARBA00022679"/>
    </source>
</evidence>
<evidence type="ECO:0000313" key="16">
    <source>
        <dbReference type="Proteomes" id="UP000282957"/>
    </source>
</evidence>
<dbReference type="PIRSF" id="PIRSF500217">
    <property type="entry name" value="AlgI"/>
    <property type="match status" value="1"/>
</dbReference>
<dbReference type="InterPro" id="IPR051085">
    <property type="entry name" value="MB_O-acyltransferase"/>
</dbReference>
<comment type="similarity">
    <text evidence="3 13">Belongs to the membrane-bound acyltransferase family.</text>
</comment>
<dbReference type="GO" id="GO:0042121">
    <property type="term" value="P:alginic acid biosynthetic process"/>
    <property type="evidence" value="ECO:0007669"/>
    <property type="project" value="UniProtKB-KW"/>
</dbReference>
<comment type="subcellular location">
    <subcellularLocation>
        <location evidence="1">Cell membrane</location>
        <topology evidence="1">Multi-pass membrane protein</topology>
    </subcellularLocation>
</comment>
<dbReference type="InterPro" id="IPR028362">
    <property type="entry name" value="AlgI"/>
</dbReference>
<evidence type="ECO:0000256" key="8">
    <source>
        <dbReference type="ARBA" id="ARBA00022841"/>
    </source>
</evidence>
<proteinExistence type="inferred from homology"/>
<evidence type="ECO:0000256" key="11">
    <source>
        <dbReference type="ARBA" id="ARBA00023315"/>
    </source>
</evidence>
<gene>
    <name evidence="15" type="ORF">EOD42_13385</name>
</gene>
<evidence type="ECO:0000313" key="15">
    <source>
        <dbReference type="EMBL" id="RVT96109.1"/>
    </source>
</evidence>
<feature type="transmembrane region" description="Helical" evidence="14">
    <location>
        <begin position="112"/>
        <end position="133"/>
    </location>
</feature>
<dbReference type="InterPro" id="IPR024194">
    <property type="entry name" value="Ac/AlaTfrase_AlgI/DltB"/>
</dbReference>
<keyword evidence="11 13" id="KW-0012">Acyltransferase</keyword>
<comment type="caution">
    <text evidence="15">The sequence shown here is derived from an EMBL/GenBank/DDBJ whole genome shotgun (WGS) entry which is preliminary data.</text>
</comment>
<dbReference type="GO" id="GO:0016746">
    <property type="term" value="F:acyltransferase activity"/>
    <property type="evidence" value="ECO:0007669"/>
    <property type="project" value="UniProtKB-KW"/>
</dbReference>
<keyword evidence="8" id="KW-0016">Alginate biosynthesis</keyword>
<evidence type="ECO:0000256" key="9">
    <source>
        <dbReference type="ARBA" id="ARBA00022989"/>
    </source>
</evidence>
<evidence type="ECO:0000256" key="7">
    <source>
        <dbReference type="ARBA" id="ARBA00022692"/>
    </source>
</evidence>
<evidence type="ECO:0000256" key="3">
    <source>
        <dbReference type="ARBA" id="ARBA00010323"/>
    </source>
</evidence>
<feature type="transmembrane region" description="Helical" evidence="14">
    <location>
        <begin position="430"/>
        <end position="455"/>
    </location>
</feature>
<keyword evidence="10 13" id="KW-0472">Membrane</keyword>
<keyword evidence="9 14" id="KW-1133">Transmembrane helix</keyword>
<evidence type="ECO:0000256" key="10">
    <source>
        <dbReference type="ARBA" id="ARBA00023136"/>
    </source>
</evidence>
<name>A0A437MES0_9PROT</name>
<feature type="transmembrane region" description="Helical" evidence="14">
    <location>
        <begin position="41"/>
        <end position="60"/>
    </location>
</feature>
<feature type="transmembrane region" description="Helical" evidence="14">
    <location>
        <begin position="392"/>
        <end position="410"/>
    </location>
</feature>
<feature type="transmembrane region" description="Helical" evidence="14">
    <location>
        <begin position="72"/>
        <end position="92"/>
    </location>
</feature>
<feature type="transmembrane region" description="Helical" evidence="14">
    <location>
        <begin position="145"/>
        <end position="168"/>
    </location>
</feature>
<dbReference type="AlphaFoldDB" id="A0A437MES0"/>
<evidence type="ECO:0000256" key="13">
    <source>
        <dbReference type="PIRNR" id="PIRNR016636"/>
    </source>
</evidence>
<keyword evidence="16" id="KW-1185">Reference proteome</keyword>
<evidence type="ECO:0000256" key="4">
    <source>
        <dbReference type="ARBA" id="ARBA00016084"/>
    </source>
</evidence>
<dbReference type="RefSeq" id="WP_127788043.1">
    <property type="nucleotide sequence ID" value="NZ_SACL01000004.1"/>
</dbReference>
<keyword evidence="5 13" id="KW-1003">Cell membrane</keyword>
<dbReference type="PANTHER" id="PTHR13285:SF23">
    <property type="entry name" value="TEICHOIC ACID D-ALANYLTRANSFERASE"/>
    <property type="match status" value="1"/>
</dbReference>
<dbReference type="Proteomes" id="UP000282957">
    <property type="component" value="Unassembled WGS sequence"/>
</dbReference>
<evidence type="ECO:0000256" key="5">
    <source>
        <dbReference type="ARBA" id="ARBA00022475"/>
    </source>
</evidence>
<protein>
    <recommendedName>
        <fullName evidence="4">Probable alginate O-acetylase AlgI</fullName>
    </recommendedName>
    <alternativeName>
        <fullName evidence="12">Alginate biosynthesis protein AlgI</fullName>
    </alternativeName>
</protein>
<evidence type="ECO:0000256" key="1">
    <source>
        <dbReference type="ARBA" id="ARBA00004651"/>
    </source>
</evidence>
<feature type="transmembrane region" description="Helical" evidence="14">
    <location>
        <begin position="180"/>
        <end position="197"/>
    </location>
</feature>
<dbReference type="Pfam" id="PF03062">
    <property type="entry name" value="MBOAT"/>
    <property type="match status" value="1"/>
</dbReference>
<sequence>MLFPTGVFAIFFLVVFTLHWGLNRWPLADRLWLLAASAGFYAFWDARLCLLLGGVGLWAWGLGHLTARDRRWLWLGISGVLAVLGLFKYADFFLGEIAGRFALLFGAQPPDLLGLVLPVGISFYCFQAISYMVDVSRGELRPERGPLNVVLYLGFFPHLAAGPIVRAAHFLPQLREPPDAARLPTIMACLLILGGLVKKLWLANTLAVELVDPAFRDPTALSSGRALLAIYGYAAQIWCDFSAYSDMAIGVAALLGYHFPRNFDQPYRAASLREFWRRWHISLSFWFRDYVYKPLGGDRGGRWFIARNAMIAMTLSGLWHGAAWNFLLWGMLHGAALVIERMLKLEGRFGRIGGTLITFHIVCLGWVLFRATDMSVAGGMLAALGQGGTGEAATLWLAAITAVALALHFLPADWPQRLEAALKPMPAWALGLGFGLALVIILTLGPAGVAPFIYFQF</sequence>
<dbReference type="PANTHER" id="PTHR13285">
    <property type="entry name" value="ACYLTRANSFERASE"/>
    <property type="match status" value="1"/>
</dbReference>
<dbReference type="GO" id="GO:0005886">
    <property type="term" value="C:plasma membrane"/>
    <property type="evidence" value="ECO:0007669"/>
    <property type="project" value="UniProtKB-SubCell"/>
</dbReference>
<dbReference type="OrthoDB" id="139172at2"/>
<evidence type="ECO:0000256" key="14">
    <source>
        <dbReference type="SAM" id="Phobius"/>
    </source>
</evidence>
<feature type="transmembrane region" description="Helical" evidence="14">
    <location>
        <begin position="352"/>
        <end position="371"/>
    </location>
</feature>
<feature type="transmembrane region" description="Helical" evidence="14">
    <location>
        <begin position="309"/>
        <end position="332"/>
    </location>
</feature>